<dbReference type="AlphaFoldDB" id="A0A6V7H435"/>
<gene>
    <name evidence="1" type="ORF">MHI_LOCUS424569</name>
</gene>
<dbReference type="Proteomes" id="UP000752696">
    <property type="component" value="Unassembled WGS sequence"/>
</dbReference>
<proteinExistence type="predicted"/>
<reference evidence="1" key="1">
    <citation type="submission" date="2020-07" db="EMBL/GenBank/DDBJ databases">
        <authorList>
            <person name="Nazaruddin N."/>
        </authorList>
    </citation>
    <scope>NUCLEOTIDE SEQUENCE</scope>
</reference>
<feature type="non-terminal residue" evidence="1">
    <location>
        <position position="1"/>
    </location>
</feature>
<dbReference type="EMBL" id="CAJDYZ010007058">
    <property type="protein sequence ID" value="CAD1474006.1"/>
    <property type="molecule type" value="Genomic_DNA"/>
</dbReference>
<comment type="caution">
    <text evidence="1">The sequence shown here is derived from an EMBL/GenBank/DDBJ whole genome shotgun (WGS) entry which is preliminary data.</text>
</comment>
<sequence length="47" mass="5672">WTVIKSLHTSFRHREKNYSFKYTICNSFCSNGLNLQIKAFLKKKENF</sequence>
<protein>
    <submittedName>
        <fullName evidence="1">Uncharacterized protein</fullName>
    </submittedName>
</protein>
<evidence type="ECO:0000313" key="1">
    <source>
        <dbReference type="EMBL" id="CAD1474006.1"/>
    </source>
</evidence>
<name>A0A6V7H435_9HYME</name>
<keyword evidence="2" id="KW-1185">Reference proteome</keyword>
<organism evidence="1 2">
    <name type="scientific">Heterotrigona itama</name>
    <dbReference type="NCBI Taxonomy" id="395501"/>
    <lineage>
        <taxon>Eukaryota</taxon>
        <taxon>Metazoa</taxon>
        <taxon>Ecdysozoa</taxon>
        <taxon>Arthropoda</taxon>
        <taxon>Hexapoda</taxon>
        <taxon>Insecta</taxon>
        <taxon>Pterygota</taxon>
        <taxon>Neoptera</taxon>
        <taxon>Endopterygota</taxon>
        <taxon>Hymenoptera</taxon>
        <taxon>Apocrita</taxon>
        <taxon>Aculeata</taxon>
        <taxon>Apoidea</taxon>
        <taxon>Anthophila</taxon>
        <taxon>Apidae</taxon>
        <taxon>Heterotrigona</taxon>
    </lineage>
</organism>
<evidence type="ECO:0000313" key="2">
    <source>
        <dbReference type="Proteomes" id="UP000752696"/>
    </source>
</evidence>
<accession>A0A6V7H435</accession>
<feature type="non-terminal residue" evidence="1">
    <location>
        <position position="47"/>
    </location>
</feature>